<dbReference type="InterPro" id="IPR027417">
    <property type="entry name" value="P-loop_NTPase"/>
</dbReference>
<dbReference type="PANTHER" id="PTHR32182">
    <property type="entry name" value="DNA REPLICATION AND REPAIR PROTEIN RECF"/>
    <property type="match status" value="1"/>
</dbReference>
<gene>
    <name evidence="2" type="ORF">PN36_07350</name>
</gene>
<dbReference type="AlphaFoldDB" id="A0A0A6PES3"/>
<evidence type="ECO:0000313" key="2">
    <source>
        <dbReference type="EMBL" id="KHD11179.1"/>
    </source>
</evidence>
<evidence type="ECO:0000259" key="1">
    <source>
        <dbReference type="Pfam" id="PF13175"/>
    </source>
</evidence>
<accession>A0A0A6PES3</accession>
<reference evidence="2 3" key="1">
    <citation type="journal article" date="2016" name="Front. Microbiol.">
        <title>Single-Cell (Meta-)Genomics of a Dimorphic Candidatus Thiomargarita nelsonii Reveals Genomic Plasticity.</title>
        <authorList>
            <person name="Flood B.E."/>
            <person name="Fliss P."/>
            <person name="Jones D.S."/>
            <person name="Dick G.J."/>
            <person name="Jain S."/>
            <person name="Kaster A.K."/>
            <person name="Winkel M."/>
            <person name="Mussmann M."/>
            <person name="Bailey J."/>
        </authorList>
    </citation>
    <scope>NUCLEOTIDE SEQUENCE [LARGE SCALE GENOMIC DNA]</scope>
    <source>
        <strain evidence="2">Hydrate Ridge</strain>
    </source>
</reference>
<dbReference type="SUPFAM" id="SSF52540">
    <property type="entry name" value="P-loop containing nucleoside triphosphate hydrolases"/>
    <property type="match status" value="1"/>
</dbReference>
<dbReference type="Pfam" id="PF13175">
    <property type="entry name" value="AAA_15"/>
    <property type="match status" value="1"/>
</dbReference>
<organism evidence="2 3">
    <name type="scientific">Candidatus Thiomargarita nelsonii</name>
    <dbReference type="NCBI Taxonomy" id="1003181"/>
    <lineage>
        <taxon>Bacteria</taxon>
        <taxon>Pseudomonadati</taxon>
        <taxon>Pseudomonadota</taxon>
        <taxon>Gammaproteobacteria</taxon>
        <taxon>Thiotrichales</taxon>
        <taxon>Thiotrichaceae</taxon>
        <taxon>Thiomargarita</taxon>
    </lineage>
</organism>
<feature type="domain" description="Endonuclease GajA/Old nuclease/RecF-like AAA" evidence="1">
    <location>
        <begin position="1"/>
        <end position="43"/>
    </location>
</feature>
<proteinExistence type="predicted"/>
<dbReference type="EMBL" id="JSZA02000021">
    <property type="protein sequence ID" value="KHD11179.1"/>
    <property type="molecule type" value="Genomic_DNA"/>
</dbReference>
<dbReference type="Proteomes" id="UP000030428">
    <property type="component" value="Unassembled WGS sequence"/>
</dbReference>
<dbReference type="PANTHER" id="PTHR32182:SF0">
    <property type="entry name" value="DNA REPLICATION AND REPAIR PROTEIN RECF"/>
    <property type="match status" value="1"/>
</dbReference>
<dbReference type="GO" id="GO:0000731">
    <property type="term" value="P:DNA synthesis involved in DNA repair"/>
    <property type="evidence" value="ECO:0007669"/>
    <property type="project" value="TreeGrafter"/>
</dbReference>
<protein>
    <recommendedName>
        <fullName evidence="1">Endonuclease GajA/Old nuclease/RecF-like AAA domain-containing protein</fullName>
    </recommendedName>
</protein>
<keyword evidence="3" id="KW-1185">Reference proteome</keyword>
<dbReference type="Gene3D" id="3.40.50.300">
    <property type="entry name" value="P-loop containing nucleotide triphosphate hydrolases"/>
    <property type="match status" value="1"/>
</dbReference>
<dbReference type="GO" id="GO:0006302">
    <property type="term" value="P:double-strand break repair"/>
    <property type="evidence" value="ECO:0007669"/>
    <property type="project" value="TreeGrafter"/>
</dbReference>
<name>A0A0A6PES3_9GAMM</name>
<dbReference type="InterPro" id="IPR041685">
    <property type="entry name" value="AAA_GajA/Old/RecF-like"/>
</dbReference>
<evidence type="ECO:0000313" key="3">
    <source>
        <dbReference type="Proteomes" id="UP000030428"/>
    </source>
</evidence>
<sequence length="99" mass="11137">MRIDSLEVQNFRCFEHKKLNFSPQFNVLIGNNGRGKTAILDTLAVGMGALLLGFDGIGTRSIREEEVRHVYRQSGLFKTRCSSFFDLTLLLESKALALD</sequence>
<comment type="caution">
    <text evidence="2">The sequence shown here is derived from an EMBL/GenBank/DDBJ whole genome shotgun (WGS) entry which is preliminary data.</text>
</comment>